<evidence type="ECO:0000256" key="3">
    <source>
        <dbReference type="ARBA" id="ARBA00023015"/>
    </source>
</evidence>
<feature type="region of interest" description="Disordered" evidence="7">
    <location>
        <begin position="128"/>
        <end position="155"/>
    </location>
</feature>
<evidence type="ECO:0000313" key="10">
    <source>
        <dbReference type="Proteomes" id="UP001157006"/>
    </source>
</evidence>
<dbReference type="GO" id="GO:0043565">
    <property type="term" value="F:sequence-specific DNA binding"/>
    <property type="evidence" value="ECO:0007669"/>
    <property type="project" value="InterPro"/>
</dbReference>
<dbReference type="InterPro" id="IPR036576">
    <property type="entry name" value="WRKY_dom_sf"/>
</dbReference>
<keyword evidence="5" id="KW-0804">Transcription</keyword>
<organism evidence="9 10">
    <name type="scientific">Vicia faba</name>
    <name type="common">Broad bean</name>
    <name type="synonym">Faba vulgaris</name>
    <dbReference type="NCBI Taxonomy" id="3906"/>
    <lineage>
        <taxon>Eukaryota</taxon>
        <taxon>Viridiplantae</taxon>
        <taxon>Streptophyta</taxon>
        <taxon>Embryophyta</taxon>
        <taxon>Tracheophyta</taxon>
        <taxon>Spermatophyta</taxon>
        <taxon>Magnoliopsida</taxon>
        <taxon>eudicotyledons</taxon>
        <taxon>Gunneridae</taxon>
        <taxon>Pentapetalae</taxon>
        <taxon>rosids</taxon>
        <taxon>fabids</taxon>
        <taxon>Fabales</taxon>
        <taxon>Fabaceae</taxon>
        <taxon>Papilionoideae</taxon>
        <taxon>50 kb inversion clade</taxon>
        <taxon>NPAAA clade</taxon>
        <taxon>Hologalegina</taxon>
        <taxon>IRL clade</taxon>
        <taxon>Fabeae</taxon>
        <taxon>Vicia</taxon>
    </lineage>
</organism>
<feature type="region of interest" description="Disordered" evidence="7">
    <location>
        <begin position="78"/>
        <end position="98"/>
    </location>
</feature>
<dbReference type="Gene3D" id="2.20.25.80">
    <property type="entry name" value="WRKY domain"/>
    <property type="match status" value="1"/>
</dbReference>
<dbReference type="GO" id="GO:0003700">
    <property type="term" value="F:DNA-binding transcription factor activity"/>
    <property type="evidence" value="ECO:0007669"/>
    <property type="project" value="InterPro"/>
</dbReference>
<evidence type="ECO:0000259" key="8">
    <source>
        <dbReference type="PROSITE" id="PS50811"/>
    </source>
</evidence>
<evidence type="ECO:0000256" key="6">
    <source>
        <dbReference type="ARBA" id="ARBA00023242"/>
    </source>
</evidence>
<feature type="domain" description="WRKY" evidence="8">
    <location>
        <begin position="165"/>
        <end position="230"/>
    </location>
</feature>
<keyword evidence="10" id="KW-1185">Reference proteome</keyword>
<sequence length="361" mass="40585">MEKKEMGVMSVKSEEDVGVGGGSSSLLNGFQFSSVFDFYEVEKSSSLGFMELLGVENYSSLLDVPQLSSTMSSMAHRQTTIMSSSDTNGKDCSEVLNQLPQTPNSCSISSASSEAVNDEQHNRTLVDQVQEDGEEEKQKTSKQLKTKKTNQKRQREPRFAFMTKSEVDHLEDGYRWRKYGQKAVKNSPFPRSYYRCTTVSCNVKKRVERSYTDPTIVVTTYEGQHIHPSPAMSRSAFAGVQIPPPTGALSGGFPATNFGSVLQENNYLLQYQQQQHHPHQQLLVNTLSSLSNPYNYNPFTQEKKLCNPGTTTSFLRDHGLLQDVVPSHMLKEDENFIYQYGSKVINKENNSTTLIHLEVDE</sequence>
<keyword evidence="4" id="KW-0238">DNA-binding</keyword>
<gene>
    <name evidence="9" type="ORF">VFH_III097720</name>
</gene>
<keyword evidence="6" id="KW-0539">Nucleus</keyword>
<evidence type="ECO:0000256" key="4">
    <source>
        <dbReference type="ARBA" id="ARBA00023125"/>
    </source>
</evidence>
<dbReference type="PIRSF" id="PIRSF038130">
    <property type="entry name" value="TF_WRKY_IIc"/>
    <property type="match status" value="1"/>
</dbReference>
<reference evidence="9 10" key="1">
    <citation type="submission" date="2023-01" db="EMBL/GenBank/DDBJ databases">
        <authorList>
            <person name="Kreplak J."/>
        </authorList>
    </citation>
    <scope>NUCLEOTIDE SEQUENCE [LARGE SCALE GENOMIC DNA]</scope>
</reference>
<keyword evidence="3" id="KW-0805">Transcription regulation</keyword>
<feature type="compositionally biased region" description="Polar residues" evidence="7">
    <location>
        <begin position="78"/>
        <end position="87"/>
    </location>
</feature>
<evidence type="ECO:0000256" key="1">
    <source>
        <dbReference type="ARBA" id="ARBA00004123"/>
    </source>
</evidence>
<proteinExistence type="inferred from homology"/>
<dbReference type="Pfam" id="PF03106">
    <property type="entry name" value="WRKY"/>
    <property type="match status" value="1"/>
</dbReference>
<dbReference type="GO" id="GO:0005634">
    <property type="term" value="C:nucleus"/>
    <property type="evidence" value="ECO:0007669"/>
    <property type="project" value="UniProtKB-SubCell"/>
</dbReference>
<dbReference type="SMART" id="SM00774">
    <property type="entry name" value="WRKY"/>
    <property type="match status" value="1"/>
</dbReference>
<dbReference type="PROSITE" id="PS50811">
    <property type="entry name" value="WRKY"/>
    <property type="match status" value="1"/>
</dbReference>
<evidence type="ECO:0000313" key="9">
    <source>
        <dbReference type="EMBL" id="CAI8603691.1"/>
    </source>
</evidence>
<name>A0AAV0ZZX7_VICFA</name>
<dbReference type="PANTHER" id="PTHR31221:SF289">
    <property type="entry name" value="WRKY TRANSCRIPTION FACTOR 68"/>
    <property type="match status" value="1"/>
</dbReference>
<dbReference type="SUPFAM" id="SSF118290">
    <property type="entry name" value="WRKY DNA-binding domain"/>
    <property type="match status" value="1"/>
</dbReference>
<dbReference type="FunFam" id="2.20.25.80:FF:000003">
    <property type="entry name" value="WRKY transcription factor 57"/>
    <property type="match status" value="1"/>
</dbReference>
<dbReference type="InterPro" id="IPR017396">
    <property type="entry name" value="TF_WRKY_IIc"/>
</dbReference>
<accession>A0AAV0ZZX7</accession>
<comment type="similarity">
    <text evidence="2">Belongs to the WRKY group II-c family.</text>
</comment>
<dbReference type="InterPro" id="IPR003657">
    <property type="entry name" value="WRKY_dom"/>
</dbReference>
<protein>
    <recommendedName>
        <fullName evidence="8">WRKY domain-containing protein</fullName>
    </recommendedName>
</protein>
<evidence type="ECO:0000256" key="7">
    <source>
        <dbReference type="SAM" id="MobiDB-lite"/>
    </source>
</evidence>
<evidence type="ECO:0000256" key="2">
    <source>
        <dbReference type="ARBA" id="ARBA00008964"/>
    </source>
</evidence>
<dbReference type="Proteomes" id="UP001157006">
    <property type="component" value="Chromosome 3"/>
</dbReference>
<comment type="subcellular location">
    <subcellularLocation>
        <location evidence="1">Nucleus</location>
    </subcellularLocation>
</comment>
<dbReference type="PANTHER" id="PTHR31221">
    <property type="entry name" value="WRKY TRANSCRIPTION FACTOR PROTEIN 1-RELATED"/>
    <property type="match status" value="1"/>
</dbReference>
<dbReference type="EMBL" id="OX451738">
    <property type="protein sequence ID" value="CAI8603691.1"/>
    <property type="molecule type" value="Genomic_DNA"/>
</dbReference>
<dbReference type="AlphaFoldDB" id="A0AAV0ZZX7"/>
<evidence type="ECO:0000256" key="5">
    <source>
        <dbReference type="ARBA" id="ARBA00023163"/>
    </source>
</evidence>
<dbReference type="InterPro" id="IPR044810">
    <property type="entry name" value="WRKY_plant"/>
</dbReference>
<feature type="compositionally biased region" description="Basic residues" evidence="7">
    <location>
        <begin position="140"/>
        <end position="152"/>
    </location>
</feature>